<dbReference type="EMBL" id="HBUF01437954">
    <property type="protein sequence ID" value="CAG6742656.1"/>
    <property type="molecule type" value="Transcribed_RNA"/>
</dbReference>
<proteinExistence type="predicted"/>
<protein>
    <submittedName>
        <fullName evidence="2">Uncharacterized protein</fullName>
    </submittedName>
</protein>
<sequence>MSRPYLWLGLAIIFFSSSRNTLSKPIGNELIKVSVHVNRTTTTEIPVFDRNKISLAVPDALFGPTFQAANTVSTIIGNLMQNTALRIAALIEGLKPIFRSSVGYHSKKREVLIDGVATDLTEDGISNNVQNEIKTEATDLEKSASPVKNSFRALTEVKR</sequence>
<dbReference type="EMBL" id="HBUF01437956">
    <property type="protein sequence ID" value="CAG6742658.1"/>
    <property type="molecule type" value="Transcribed_RNA"/>
</dbReference>
<feature type="signal peptide" evidence="1">
    <location>
        <begin position="1"/>
        <end position="23"/>
    </location>
</feature>
<organism evidence="2">
    <name type="scientific">Cacopsylla melanoneura</name>
    <dbReference type="NCBI Taxonomy" id="428564"/>
    <lineage>
        <taxon>Eukaryota</taxon>
        <taxon>Metazoa</taxon>
        <taxon>Ecdysozoa</taxon>
        <taxon>Arthropoda</taxon>
        <taxon>Hexapoda</taxon>
        <taxon>Insecta</taxon>
        <taxon>Pterygota</taxon>
        <taxon>Neoptera</taxon>
        <taxon>Paraneoptera</taxon>
        <taxon>Hemiptera</taxon>
        <taxon>Sternorrhyncha</taxon>
        <taxon>Psylloidea</taxon>
        <taxon>Psyllidae</taxon>
        <taxon>Psyllinae</taxon>
        <taxon>Cacopsylla</taxon>
    </lineage>
</organism>
<dbReference type="AlphaFoldDB" id="A0A8D8THQ1"/>
<dbReference type="EMBL" id="HBUF01267076">
    <property type="protein sequence ID" value="CAG6684372.1"/>
    <property type="molecule type" value="Transcribed_RNA"/>
</dbReference>
<dbReference type="EMBL" id="HBUF01437955">
    <property type="protein sequence ID" value="CAG6742657.1"/>
    <property type="molecule type" value="Transcribed_RNA"/>
</dbReference>
<evidence type="ECO:0000313" key="2">
    <source>
        <dbReference type="EMBL" id="CAG6684372.1"/>
    </source>
</evidence>
<name>A0A8D8THQ1_9HEMI</name>
<accession>A0A8D8THQ1</accession>
<feature type="chain" id="PRO_5036262090" evidence="1">
    <location>
        <begin position="24"/>
        <end position="159"/>
    </location>
</feature>
<evidence type="ECO:0000256" key="1">
    <source>
        <dbReference type="SAM" id="SignalP"/>
    </source>
</evidence>
<reference evidence="2" key="1">
    <citation type="submission" date="2021-05" db="EMBL/GenBank/DDBJ databases">
        <authorList>
            <person name="Alioto T."/>
            <person name="Alioto T."/>
            <person name="Gomez Garrido J."/>
        </authorList>
    </citation>
    <scope>NUCLEOTIDE SEQUENCE</scope>
</reference>
<dbReference type="EMBL" id="HBUF01267077">
    <property type="protein sequence ID" value="CAG6684373.1"/>
    <property type="molecule type" value="Transcribed_RNA"/>
</dbReference>
<dbReference type="EMBL" id="HBUF01089425">
    <property type="protein sequence ID" value="CAG6635301.1"/>
    <property type="molecule type" value="Transcribed_RNA"/>
</dbReference>
<keyword evidence="1" id="KW-0732">Signal</keyword>
<dbReference type="EMBL" id="HBUF01540467">
    <property type="protein sequence ID" value="CAG6754865.1"/>
    <property type="molecule type" value="Transcribed_RNA"/>
</dbReference>
<dbReference type="EMBL" id="HBUF01540466">
    <property type="protein sequence ID" value="CAG6754864.1"/>
    <property type="molecule type" value="Transcribed_RNA"/>
</dbReference>